<sequence length="306" mass="33560">MSSEIVPSAAFTEAWCPGFDGTKFYTRTWAADSPKAVAIFLHGFADHVARYDGVHTTWASRNITVFAYDQRGFGRTALDEVNKSPASAYGKTNTAYELQDIEFWINYTSAKYPALPLFLIGYSAGGAAILTFVSRTEAPPKSETIAKISGVICASPLITLVHPPSAVARTIGGFLCKVAPNIIIPAPVPAERFSRSPEVVKAIESDNWRRPEGTLRGVDDMLNRGIANLKSDWKTWPKDLPILIVHGGADEVNALKGSQSFIDLLSNTTDKKLVVIPNGLHDLYHEIDSIPQRVTDEYISWIEAHL</sequence>
<dbReference type="InterPro" id="IPR022742">
    <property type="entry name" value="Hydrolase_4"/>
</dbReference>
<evidence type="ECO:0000313" key="2">
    <source>
        <dbReference type="EMBL" id="GJE88928.1"/>
    </source>
</evidence>
<reference evidence="2 3" key="1">
    <citation type="submission" date="2021-08" db="EMBL/GenBank/DDBJ databases">
        <title>Draft Genome Sequence of Phanerochaete sordida strain YK-624.</title>
        <authorList>
            <person name="Mori T."/>
            <person name="Dohra H."/>
            <person name="Suzuki T."/>
            <person name="Kawagishi H."/>
            <person name="Hirai H."/>
        </authorList>
    </citation>
    <scope>NUCLEOTIDE SEQUENCE [LARGE SCALE GENOMIC DNA]</scope>
    <source>
        <strain evidence="2 3">YK-624</strain>
    </source>
</reference>
<proteinExistence type="predicted"/>
<dbReference type="InterPro" id="IPR029058">
    <property type="entry name" value="AB_hydrolase_fold"/>
</dbReference>
<dbReference type="SUPFAM" id="SSF53474">
    <property type="entry name" value="alpha/beta-Hydrolases"/>
    <property type="match status" value="1"/>
</dbReference>
<name>A0A9P3G615_9APHY</name>
<organism evidence="2 3">
    <name type="scientific">Phanerochaete sordida</name>
    <dbReference type="NCBI Taxonomy" id="48140"/>
    <lineage>
        <taxon>Eukaryota</taxon>
        <taxon>Fungi</taxon>
        <taxon>Dikarya</taxon>
        <taxon>Basidiomycota</taxon>
        <taxon>Agaricomycotina</taxon>
        <taxon>Agaricomycetes</taxon>
        <taxon>Polyporales</taxon>
        <taxon>Phanerochaetaceae</taxon>
        <taxon>Phanerochaete</taxon>
    </lineage>
</organism>
<accession>A0A9P3G615</accession>
<dbReference type="EMBL" id="BPQB01000011">
    <property type="protein sequence ID" value="GJE88928.1"/>
    <property type="molecule type" value="Genomic_DNA"/>
</dbReference>
<feature type="domain" description="Serine aminopeptidase S33" evidence="1">
    <location>
        <begin position="33"/>
        <end position="288"/>
    </location>
</feature>
<dbReference type="Pfam" id="PF12146">
    <property type="entry name" value="Hydrolase_4"/>
    <property type="match status" value="1"/>
</dbReference>
<evidence type="ECO:0000259" key="1">
    <source>
        <dbReference type="Pfam" id="PF12146"/>
    </source>
</evidence>
<dbReference type="OrthoDB" id="10249433at2759"/>
<comment type="caution">
    <text evidence="2">The sequence shown here is derived from an EMBL/GenBank/DDBJ whole genome shotgun (WGS) entry which is preliminary data.</text>
</comment>
<evidence type="ECO:0000313" key="3">
    <source>
        <dbReference type="Proteomes" id="UP000703269"/>
    </source>
</evidence>
<dbReference type="Gene3D" id="3.40.50.1820">
    <property type="entry name" value="alpha/beta hydrolase"/>
    <property type="match status" value="1"/>
</dbReference>
<keyword evidence="3" id="KW-1185">Reference proteome</keyword>
<dbReference type="PANTHER" id="PTHR11614">
    <property type="entry name" value="PHOSPHOLIPASE-RELATED"/>
    <property type="match status" value="1"/>
</dbReference>
<gene>
    <name evidence="2" type="ORF">PsYK624_050160</name>
</gene>
<dbReference type="InterPro" id="IPR051044">
    <property type="entry name" value="MAG_DAG_Lipase"/>
</dbReference>
<dbReference type="AlphaFoldDB" id="A0A9P3G615"/>
<dbReference type="Proteomes" id="UP000703269">
    <property type="component" value="Unassembled WGS sequence"/>
</dbReference>
<protein>
    <submittedName>
        <fullName evidence="2">Lysophospholipase</fullName>
    </submittedName>
</protein>